<evidence type="ECO:0000313" key="2">
    <source>
        <dbReference type="Proteomes" id="UP000315540"/>
    </source>
</evidence>
<dbReference type="EMBL" id="VFWZ01000004">
    <property type="protein sequence ID" value="TPN85096.1"/>
    <property type="molecule type" value="Genomic_DNA"/>
</dbReference>
<dbReference type="PANTHER" id="PTHR47199:SF2">
    <property type="entry name" value="PHOTOSYSTEM II STABILITY_ASSEMBLY FACTOR HCF136, CHLOROPLASTIC"/>
    <property type="match status" value="1"/>
</dbReference>
<name>A0A504J2F7_9FLAO</name>
<keyword evidence="2" id="KW-1185">Reference proteome</keyword>
<organism evidence="1 2">
    <name type="scientific">Aquimarina algicola</name>
    <dbReference type="NCBI Taxonomy" id="2589995"/>
    <lineage>
        <taxon>Bacteria</taxon>
        <taxon>Pseudomonadati</taxon>
        <taxon>Bacteroidota</taxon>
        <taxon>Flavobacteriia</taxon>
        <taxon>Flavobacteriales</taxon>
        <taxon>Flavobacteriaceae</taxon>
        <taxon>Aquimarina</taxon>
    </lineage>
</organism>
<dbReference type="RefSeq" id="WP_140593984.1">
    <property type="nucleotide sequence ID" value="NZ_VFWZ01000004.1"/>
</dbReference>
<dbReference type="InterPro" id="IPR015943">
    <property type="entry name" value="WD40/YVTN_repeat-like_dom_sf"/>
</dbReference>
<dbReference type="OrthoDB" id="9813892at2"/>
<dbReference type="SUPFAM" id="SSF110296">
    <property type="entry name" value="Oligoxyloglucan reducing end-specific cellobiohydrolase"/>
    <property type="match status" value="1"/>
</dbReference>
<comment type="caution">
    <text evidence="1">The sequence shown here is derived from an EMBL/GenBank/DDBJ whole genome shotgun (WGS) entry which is preliminary data.</text>
</comment>
<gene>
    <name evidence="1" type="ORF">FHK87_13780</name>
</gene>
<evidence type="ECO:0000313" key="1">
    <source>
        <dbReference type="EMBL" id="TPN85096.1"/>
    </source>
</evidence>
<dbReference type="CDD" id="cd15482">
    <property type="entry name" value="Sialidase_non-viral"/>
    <property type="match status" value="1"/>
</dbReference>
<accession>A0A504J2F7</accession>
<dbReference type="AlphaFoldDB" id="A0A504J2F7"/>
<dbReference type="Gene3D" id="2.130.10.10">
    <property type="entry name" value="YVTN repeat-like/Quinoprotein amine dehydrogenase"/>
    <property type="match status" value="1"/>
</dbReference>
<dbReference type="Proteomes" id="UP000315540">
    <property type="component" value="Unassembled WGS sequence"/>
</dbReference>
<sequence length="354" mass="39562">MRVFTILLLFLVSLFYGSDKSTKNQDFSRVSVTIIHEDSIRVRAIDIYNDTLLGFGYDKGYGFINLNTNEKNIIGFERENILSEEENWVSEQRSVGFAGNSFFTLGVGSPARLRKVDLKTLEEKIVYTEIHEKVFYDAMLFWNEKEGIAMGDPTDGCLSIIVTRNGGETWNKIPCKYLPKTFEGEAAFAASNTNIKIIDDKTWIVSGGKKSRVFYSPDRGKTWDVYDTPIISETQTTGIYSVDFYDKNKGVVYGGDYTNPNHNKVNKAITNDGGRNWELVSDGTGPGYKSCVQYVPNTNGKSMVVVGFTGISLSNDSGTSWKKISDESFYTLRFITNNTAIAAGKGKIAKLVFN</sequence>
<proteinExistence type="predicted"/>
<reference evidence="1 2" key="1">
    <citation type="submission" date="2019-06" db="EMBL/GenBank/DDBJ databases">
        <authorList>
            <person name="Meng X."/>
        </authorList>
    </citation>
    <scope>NUCLEOTIDE SEQUENCE [LARGE SCALE GENOMIC DNA]</scope>
    <source>
        <strain evidence="1 2">M625</strain>
    </source>
</reference>
<dbReference type="PANTHER" id="PTHR47199">
    <property type="entry name" value="PHOTOSYSTEM II STABILITY/ASSEMBLY FACTOR HCF136, CHLOROPLASTIC"/>
    <property type="match status" value="1"/>
</dbReference>
<protein>
    <submittedName>
        <fullName evidence="1">Oxidoreductase</fullName>
    </submittedName>
</protein>